<dbReference type="SUPFAM" id="SSF81321">
    <property type="entry name" value="Family A G protein-coupled receptor-like"/>
    <property type="match status" value="1"/>
</dbReference>
<dbReference type="AlphaFoldDB" id="A0A132AIC8"/>
<keyword evidence="4 7" id="KW-1133">Transmembrane helix</keyword>
<protein>
    <submittedName>
        <fullName evidence="9">Thyrotropin-releasing hormone receptor-like protein 2</fullName>
    </submittedName>
</protein>
<dbReference type="Gene3D" id="1.20.1070.10">
    <property type="entry name" value="Rhodopsin 7-helix transmembrane proteins"/>
    <property type="match status" value="1"/>
</dbReference>
<proteinExistence type="inferred from homology"/>
<dbReference type="VEuPathDB" id="VectorBase:SSCA005608"/>
<feature type="transmembrane region" description="Helical" evidence="7">
    <location>
        <begin position="142"/>
        <end position="159"/>
    </location>
</feature>
<feature type="domain" description="G-protein coupled receptors family 1 profile" evidence="8">
    <location>
        <begin position="36"/>
        <end position="305"/>
    </location>
</feature>
<evidence type="ECO:0000259" key="8">
    <source>
        <dbReference type="PROSITE" id="PS50262"/>
    </source>
</evidence>
<evidence type="ECO:0000256" key="3">
    <source>
        <dbReference type="ARBA" id="ARBA00022692"/>
    </source>
</evidence>
<evidence type="ECO:0000256" key="6">
    <source>
        <dbReference type="SAM" id="MobiDB-lite"/>
    </source>
</evidence>
<dbReference type="GO" id="GO:0008528">
    <property type="term" value="F:G protein-coupled peptide receptor activity"/>
    <property type="evidence" value="ECO:0007669"/>
    <property type="project" value="InterPro"/>
</dbReference>
<evidence type="ECO:0000313" key="10">
    <source>
        <dbReference type="Proteomes" id="UP000616769"/>
    </source>
</evidence>
<evidence type="ECO:0000256" key="2">
    <source>
        <dbReference type="ARBA" id="ARBA00010663"/>
    </source>
</evidence>
<comment type="subcellular location">
    <subcellularLocation>
        <location evidence="1">Membrane</location>
    </subcellularLocation>
</comment>
<evidence type="ECO:0000256" key="1">
    <source>
        <dbReference type="ARBA" id="ARBA00004370"/>
    </source>
</evidence>
<reference evidence="9 10" key="1">
    <citation type="journal article" date="2015" name="Parasit. Vectors">
        <title>Draft genome of the scabies mite.</title>
        <authorList>
            <person name="Rider S.D.Jr."/>
            <person name="Morgan M.S."/>
            <person name="Arlian L.G."/>
        </authorList>
    </citation>
    <scope>NUCLEOTIDE SEQUENCE [LARGE SCALE GENOMIC DNA]</scope>
    <source>
        <strain evidence="9">Arlian Lab</strain>
    </source>
</reference>
<name>A0A132AIC8_SARSC</name>
<feature type="transmembrane region" description="Helical" evidence="7">
    <location>
        <begin position="20"/>
        <end position="44"/>
    </location>
</feature>
<dbReference type="GO" id="GO:0016020">
    <property type="term" value="C:membrane"/>
    <property type="evidence" value="ECO:0007669"/>
    <property type="project" value="UniProtKB-SubCell"/>
</dbReference>
<evidence type="ECO:0000256" key="7">
    <source>
        <dbReference type="SAM" id="Phobius"/>
    </source>
</evidence>
<dbReference type="InterPro" id="IPR017452">
    <property type="entry name" value="GPCR_Rhodpsn_7TM"/>
</dbReference>
<keyword evidence="3 7" id="KW-0812">Transmembrane</keyword>
<dbReference type="PRINTS" id="PR00237">
    <property type="entry name" value="GPCRRHODOPSN"/>
</dbReference>
<accession>A0A132AIC8</accession>
<sequence>QNLTFLLNISKDLPDHLSVILFGYILPNLFVLTIITNLLIVVVLSQTHMRTPTNLVLLAMAISDLLTLLIPSPWYIYLFTFGHHHESIYPVTTCYTFHWMYEVLPALFHTYSIWLTLLLATQRYIYVCHFSLARRWCTIPQVIRAMLILLLLSILHQSTRFFDRIFLPVKYILDGKIFHGCEYYSSEWVIEYLGEDFYYIYYYGFRIVFVHTGPCILLVWLNHRLFKALRQTRRTRKRLLNGWKENVTQIPTTMVANPTTMMSMNIVEAIESTIANRKQLRSTTNSSSSTTSKLSQTSFKLDANQ</sequence>
<evidence type="ECO:0000256" key="4">
    <source>
        <dbReference type="ARBA" id="ARBA00022989"/>
    </source>
</evidence>
<feature type="region of interest" description="Disordered" evidence="6">
    <location>
        <begin position="281"/>
        <end position="305"/>
    </location>
</feature>
<gene>
    <name evidence="9" type="ORF">QR98_0092370</name>
</gene>
<keyword evidence="5 7" id="KW-0472">Membrane</keyword>
<dbReference type="CDD" id="cd14978">
    <property type="entry name" value="7tmA_FMRFamide_R-like"/>
    <property type="match status" value="1"/>
</dbReference>
<dbReference type="InterPro" id="IPR019427">
    <property type="entry name" value="7TM_GPCR_serpentine_rcpt_Srw"/>
</dbReference>
<organism evidence="9 10">
    <name type="scientific">Sarcoptes scabiei</name>
    <name type="common">Itch mite</name>
    <name type="synonym">Acarus scabiei</name>
    <dbReference type="NCBI Taxonomy" id="52283"/>
    <lineage>
        <taxon>Eukaryota</taxon>
        <taxon>Metazoa</taxon>
        <taxon>Ecdysozoa</taxon>
        <taxon>Arthropoda</taxon>
        <taxon>Chelicerata</taxon>
        <taxon>Arachnida</taxon>
        <taxon>Acari</taxon>
        <taxon>Acariformes</taxon>
        <taxon>Sarcoptiformes</taxon>
        <taxon>Astigmata</taxon>
        <taxon>Psoroptidia</taxon>
        <taxon>Sarcoptoidea</taxon>
        <taxon>Sarcoptidae</taxon>
        <taxon>Sarcoptinae</taxon>
        <taxon>Sarcoptes</taxon>
    </lineage>
</organism>
<evidence type="ECO:0000313" key="9">
    <source>
        <dbReference type="EMBL" id="KPM10677.1"/>
    </source>
</evidence>
<dbReference type="Pfam" id="PF10324">
    <property type="entry name" value="7TM_GPCR_Srw"/>
    <property type="match status" value="1"/>
</dbReference>
<dbReference type="EMBL" id="JXLN01015562">
    <property type="protein sequence ID" value="KPM10677.1"/>
    <property type="molecule type" value="Genomic_DNA"/>
</dbReference>
<dbReference type="PANTHER" id="PTHR47023">
    <property type="entry name" value="SEX PEPTIDE RECEPTOR"/>
    <property type="match status" value="1"/>
</dbReference>
<feature type="non-terminal residue" evidence="9">
    <location>
        <position position="1"/>
    </location>
</feature>
<dbReference type="InterPro" id="IPR053071">
    <property type="entry name" value="GPCR1-related_rcpt"/>
</dbReference>
<keyword evidence="9" id="KW-0675">Receptor</keyword>
<dbReference type="OrthoDB" id="5962323at2759"/>
<dbReference type="Proteomes" id="UP000616769">
    <property type="component" value="Unassembled WGS sequence"/>
</dbReference>
<comment type="similarity">
    <text evidence="2">Belongs to the G-protein coupled receptor 1 family.</text>
</comment>
<feature type="transmembrane region" description="Helical" evidence="7">
    <location>
        <begin position="56"/>
        <end position="79"/>
    </location>
</feature>
<feature type="compositionally biased region" description="Low complexity" evidence="6">
    <location>
        <begin position="282"/>
        <end position="298"/>
    </location>
</feature>
<evidence type="ECO:0000256" key="5">
    <source>
        <dbReference type="ARBA" id="ARBA00023136"/>
    </source>
</evidence>
<feature type="transmembrane region" description="Helical" evidence="7">
    <location>
        <begin position="99"/>
        <end position="121"/>
    </location>
</feature>
<feature type="transmembrane region" description="Helical" evidence="7">
    <location>
        <begin position="200"/>
        <end position="221"/>
    </location>
</feature>
<comment type="caution">
    <text evidence="9">The sequence shown here is derived from an EMBL/GenBank/DDBJ whole genome shotgun (WGS) entry which is preliminary data.</text>
</comment>
<dbReference type="PROSITE" id="PS50262">
    <property type="entry name" value="G_PROTEIN_RECEP_F1_2"/>
    <property type="match status" value="1"/>
</dbReference>
<dbReference type="PANTHER" id="PTHR47023:SF1">
    <property type="entry name" value="SEX PEPTIDE RECEPTOR"/>
    <property type="match status" value="1"/>
</dbReference>
<dbReference type="InterPro" id="IPR000276">
    <property type="entry name" value="GPCR_Rhodpsn"/>
</dbReference>